<accession>A0A0B7JIM7</accession>
<reference evidence="2" key="1">
    <citation type="submission" date="2015-01" db="EMBL/GenBank/DDBJ databases">
        <authorList>
            <person name="Durling Mikael"/>
        </authorList>
    </citation>
    <scope>NUCLEOTIDE SEQUENCE</scope>
</reference>
<organism evidence="2">
    <name type="scientific">Bionectria ochroleuca</name>
    <name type="common">Gliocladium roseum</name>
    <dbReference type="NCBI Taxonomy" id="29856"/>
    <lineage>
        <taxon>Eukaryota</taxon>
        <taxon>Fungi</taxon>
        <taxon>Dikarya</taxon>
        <taxon>Ascomycota</taxon>
        <taxon>Pezizomycotina</taxon>
        <taxon>Sordariomycetes</taxon>
        <taxon>Hypocreomycetidae</taxon>
        <taxon>Hypocreales</taxon>
        <taxon>Bionectriaceae</taxon>
        <taxon>Clonostachys</taxon>
    </lineage>
</organism>
<gene>
    <name evidence="2" type="ORF">BN869_000000564_1</name>
</gene>
<proteinExistence type="predicted"/>
<dbReference type="GO" id="GO:0016787">
    <property type="term" value="F:hydrolase activity"/>
    <property type="evidence" value="ECO:0007669"/>
    <property type="project" value="InterPro"/>
</dbReference>
<dbReference type="InterPro" id="IPR029058">
    <property type="entry name" value="AB_hydrolase_fold"/>
</dbReference>
<dbReference type="AlphaFoldDB" id="A0A0B7JIM7"/>
<name>A0A0B7JIM7_BIOOC</name>
<dbReference type="EMBL" id="CDPU01000001">
    <property type="protein sequence ID" value="CEO44509.1"/>
    <property type="molecule type" value="Genomic_DNA"/>
</dbReference>
<dbReference type="SUPFAM" id="SSF53474">
    <property type="entry name" value="alpha/beta-Hydrolases"/>
    <property type="match status" value="1"/>
</dbReference>
<dbReference type="PANTHER" id="PTHR17630:SF44">
    <property type="entry name" value="PROTEIN AIM2"/>
    <property type="match status" value="1"/>
</dbReference>
<feature type="domain" description="Dienelactone hydrolase" evidence="1">
    <location>
        <begin position="33"/>
        <end position="251"/>
    </location>
</feature>
<dbReference type="Gene3D" id="3.40.50.1820">
    <property type="entry name" value="alpha/beta hydrolase"/>
    <property type="match status" value="1"/>
</dbReference>
<evidence type="ECO:0000313" key="2">
    <source>
        <dbReference type="EMBL" id="CEO44509.1"/>
    </source>
</evidence>
<protein>
    <recommendedName>
        <fullName evidence="1">Dienelactone hydrolase domain-containing protein</fullName>
    </recommendedName>
</protein>
<dbReference type="PANTHER" id="PTHR17630">
    <property type="entry name" value="DIENELACTONE HYDROLASE"/>
    <property type="match status" value="1"/>
</dbReference>
<evidence type="ECO:0000259" key="1">
    <source>
        <dbReference type="Pfam" id="PF01738"/>
    </source>
</evidence>
<dbReference type="InterPro" id="IPR002925">
    <property type="entry name" value="Dienelactn_hydro"/>
</dbReference>
<sequence length="255" mass="27653">MASNPPGECCTRGWILSGEPAGEIIKCADGKTDAYLATPGADFPAKKDSAIIILSDIFGIYPNSQLMADSFAAQGYTTLIPDIFKGDQAPVERPAGWDIAAWITKGSDGNNPHTPATIDPIVVQGIETLKSLGIKRIGGVGYCFGAKYVVRNYKHGIDVGYSAHPSFVEEEELAAITGPFSISAAETDEIFPEKLRIKSEEILRKTGLPYQINLFQGVEHGFAVRGNPNVRAERFAKEQAFKQAVAWFDEFLVNP</sequence>
<dbReference type="Pfam" id="PF01738">
    <property type="entry name" value="DLH"/>
    <property type="match status" value="1"/>
</dbReference>